<dbReference type="PANTHER" id="PTHR48090">
    <property type="entry name" value="UNDECAPRENYL-PHOSPHATE 4-DEOXY-4-FORMAMIDO-L-ARABINOSE TRANSFERASE-RELATED"/>
    <property type="match status" value="1"/>
</dbReference>
<dbReference type="Proteomes" id="UP000178176">
    <property type="component" value="Unassembled WGS sequence"/>
</dbReference>
<dbReference type="SUPFAM" id="SSF53448">
    <property type="entry name" value="Nucleotide-diphospho-sugar transferases"/>
    <property type="match status" value="1"/>
</dbReference>
<dbReference type="Gene3D" id="3.90.550.10">
    <property type="entry name" value="Spore Coat Polysaccharide Biosynthesis Protein SpsA, Chain A"/>
    <property type="match status" value="1"/>
</dbReference>
<dbReference type="EMBL" id="MEXH01000021">
    <property type="protein sequence ID" value="OGC92141.1"/>
    <property type="molecule type" value="Genomic_DNA"/>
</dbReference>
<feature type="domain" description="Glycosyltransferase 2-like" evidence="1">
    <location>
        <begin position="150"/>
        <end position="313"/>
    </location>
</feature>
<comment type="caution">
    <text evidence="2">The sequence shown here is derived from an EMBL/GenBank/DDBJ whole genome shotgun (WGS) entry which is preliminary data.</text>
</comment>
<dbReference type="Pfam" id="PF00535">
    <property type="entry name" value="Glycos_transf_2"/>
    <property type="match status" value="1"/>
</dbReference>
<dbReference type="CDD" id="cd04179">
    <property type="entry name" value="DPM_DPG-synthase_like"/>
    <property type="match status" value="1"/>
</dbReference>
<evidence type="ECO:0000259" key="1">
    <source>
        <dbReference type="Pfam" id="PF00535"/>
    </source>
</evidence>
<evidence type="ECO:0000313" key="3">
    <source>
        <dbReference type="Proteomes" id="UP000178176"/>
    </source>
</evidence>
<organism evidence="2 3">
    <name type="scientific">Candidatus Amesbacteria bacterium RIFCSPHIGHO2_01_FULL_48_32b</name>
    <dbReference type="NCBI Taxonomy" id="1797253"/>
    <lineage>
        <taxon>Bacteria</taxon>
        <taxon>Candidatus Amesiibacteriota</taxon>
    </lineage>
</organism>
<reference evidence="2 3" key="1">
    <citation type="journal article" date="2016" name="Nat. Commun.">
        <title>Thousands of microbial genomes shed light on interconnected biogeochemical processes in an aquifer system.</title>
        <authorList>
            <person name="Anantharaman K."/>
            <person name="Brown C.T."/>
            <person name="Hug L.A."/>
            <person name="Sharon I."/>
            <person name="Castelle C.J."/>
            <person name="Probst A.J."/>
            <person name="Thomas B.C."/>
            <person name="Singh A."/>
            <person name="Wilkins M.J."/>
            <person name="Karaoz U."/>
            <person name="Brodie E.L."/>
            <person name="Williams K.H."/>
            <person name="Hubbard S.S."/>
            <person name="Banfield J.F."/>
        </authorList>
    </citation>
    <scope>NUCLEOTIDE SEQUENCE [LARGE SCALE GENOMIC DNA]</scope>
</reference>
<evidence type="ECO:0000313" key="2">
    <source>
        <dbReference type="EMBL" id="OGC92141.1"/>
    </source>
</evidence>
<dbReference type="InterPro" id="IPR050256">
    <property type="entry name" value="Glycosyltransferase_2"/>
</dbReference>
<dbReference type="AlphaFoldDB" id="A0A1F4YDX8"/>
<accession>A0A1F4YDX8</accession>
<protein>
    <recommendedName>
        <fullName evidence="1">Glycosyltransferase 2-like domain-containing protein</fullName>
    </recommendedName>
</protein>
<proteinExistence type="predicted"/>
<dbReference type="InterPro" id="IPR001173">
    <property type="entry name" value="Glyco_trans_2-like"/>
</dbReference>
<sequence>MKRYYYRDLEKLIQFVRPTTVWQNLVGEMEDIQTELVKLLKKSKPEDRLLIVYYNHLWEPVLKLASILGWRKKLPEQNWLDDKDLGNICNLAGWEVVTSQKRMLLPVEIPLLSDFTNKWLAHLPMFNWLCLTTWLVARPKPTNRRDYSVSIIVPARNEEGNIPGIPKSIPKFGKWQEIIFVEGGSKDDTWGAITKLKKQSTRFRIKAYKQKGTGKADAMRLGLKRATGEILMILDGDVTVNPKDLPKFYEVLASGLGEFANGNRMMYPQEREAMRMLNKVGNKVFGWLLTLILGQTFRDTLCGTKAVFKRDYLRIVKNRKMFGNFDPYGDFDLIFGAVKLGLKSVDVPVKYRERTYGSTNISRFMHGWLLAKMSWFGFLKFKAW</sequence>
<dbReference type="InterPro" id="IPR029044">
    <property type="entry name" value="Nucleotide-diphossugar_trans"/>
</dbReference>
<gene>
    <name evidence="2" type="ORF">A2876_02545</name>
</gene>
<name>A0A1F4YDX8_9BACT</name>